<evidence type="ECO:0000256" key="1">
    <source>
        <dbReference type="ARBA" id="ARBA00001947"/>
    </source>
</evidence>
<dbReference type="GO" id="GO:0008270">
    <property type="term" value="F:zinc ion binding"/>
    <property type="evidence" value="ECO:0007669"/>
    <property type="project" value="InterPro"/>
</dbReference>
<evidence type="ECO:0000256" key="4">
    <source>
        <dbReference type="ARBA" id="ARBA00023002"/>
    </source>
</evidence>
<organism evidence="6">
    <name type="scientific">freshwater metagenome</name>
    <dbReference type="NCBI Taxonomy" id="449393"/>
    <lineage>
        <taxon>unclassified sequences</taxon>
        <taxon>metagenomes</taxon>
        <taxon>ecological metagenomes</taxon>
    </lineage>
</organism>
<dbReference type="AlphaFoldDB" id="A0A6J6JZI6"/>
<dbReference type="EMBL" id="CAEZWI010000002">
    <property type="protein sequence ID" value="CAB4642941.1"/>
    <property type="molecule type" value="Genomic_DNA"/>
</dbReference>
<evidence type="ECO:0000259" key="5">
    <source>
        <dbReference type="SMART" id="SM00829"/>
    </source>
</evidence>
<dbReference type="PANTHER" id="PTHR42683">
    <property type="entry name" value="ALDEHYDE REDUCTASE"/>
    <property type="match status" value="1"/>
</dbReference>
<evidence type="ECO:0000313" key="6">
    <source>
        <dbReference type="EMBL" id="CAB4642941.1"/>
    </source>
</evidence>
<protein>
    <submittedName>
        <fullName evidence="6">Unannotated protein</fullName>
    </submittedName>
</protein>
<dbReference type="Pfam" id="PF00107">
    <property type="entry name" value="ADH_zinc_N"/>
    <property type="match status" value="1"/>
</dbReference>
<dbReference type="SMART" id="SM00829">
    <property type="entry name" value="PKS_ER"/>
    <property type="match status" value="1"/>
</dbReference>
<dbReference type="InterPro" id="IPR020843">
    <property type="entry name" value="ER"/>
</dbReference>
<dbReference type="InterPro" id="IPR013149">
    <property type="entry name" value="ADH-like_C"/>
</dbReference>
<dbReference type="InterPro" id="IPR011032">
    <property type="entry name" value="GroES-like_sf"/>
</dbReference>
<comment type="cofactor">
    <cofactor evidence="1">
        <name>Zn(2+)</name>
        <dbReference type="ChEBI" id="CHEBI:29105"/>
    </cofactor>
</comment>
<dbReference type="InterPro" id="IPR002328">
    <property type="entry name" value="ADH_Zn_CS"/>
</dbReference>
<dbReference type="Gene3D" id="3.40.50.720">
    <property type="entry name" value="NAD(P)-binding Rossmann-like Domain"/>
    <property type="match status" value="1"/>
</dbReference>
<sequence length="347" mass="37059">MAKTKGYAAQVANGTIGPWEFERREVGANDISIDIEFAGICHSDIHQVKEEWGEAIFPMVPGHEIVGIVVAVGSDVKKFKVGDIAGVGCFVDSCGTCEYCIAGNDHWCLDNSAYTYNGMERDGVTPTYGGYSNNVVVKADYALHVPANLDRAGAAPLLCAGITTYSPLVHWNAGPGKKVAVMGLGGLGHMAVKIAVAMGAEVTVMSHSEGKREDALAMGAKNFVVTSDKAELKKLANTFDIIINTVSAEIEIHRYIGTLRQWGSLVVVGAPGKPYSLDGSILMGRQLSLSGSNIGSIKETQEMLDFCGKHNIVSDIEIIPASAINEAYERVLASDVRYRFVIDTATI</sequence>
<dbReference type="FunFam" id="3.40.50.720:FF:000022">
    <property type="entry name" value="Cinnamyl alcohol dehydrogenase"/>
    <property type="match status" value="1"/>
</dbReference>
<reference evidence="6" key="1">
    <citation type="submission" date="2020-05" db="EMBL/GenBank/DDBJ databases">
        <authorList>
            <person name="Chiriac C."/>
            <person name="Salcher M."/>
            <person name="Ghai R."/>
            <person name="Kavagutti S V."/>
        </authorList>
    </citation>
    <scope>NUCLEOTIDE SEQUENCE</scope>
</reference>
<dbReference type="Gene3D" id="3.90.180.10">
    <property type="entry name" value="Medium-chain alcohol dehydrogenases, catalytic domain"/>
    <property type="match status" value="1"/>
</dbReference>
<dbReference type="SUPFAM" id="SSF50129">
    <property type="entry name" value="GroES-like"/>
    <property type="match status" value="1"/>
</dbReference>
<gene>
    <name evidence="6" type="ORF">UFOPK2237_00036</name>
</gene>
<keyword evidence="2" id="KW-0479">Metal-binding</keyword>
<evidence type="ECO:0000256" key="3">
    <source>
        <dbReference type="ARBA" id="ARBA00022833"/>
    </source>
</evidence>
<dbReference type="InterPro" id="IPR047109">
    <property type="entry name" value="CAD-like"/>
</dbReference>
<dbReference type="SUPFAM" id="SSF51735">
    <property type="entry name" value="NAD(P)-binding Rossmann-fold domains"/>
    <property type="match status" value="1"/>
</dbReference>
<name>A0A6J6JZI6_9ZZZZ</name>
<evidence type="ECO:0000256" key="2">
    <source>
        <dbReference type="ARBA" id="ARBA00022723"/>
    </source>
</evidence>
<dbReference type="PROSITE" id="PS00059">
    <property type="entry name" value="ADH_ZINC"/>
    <property type="match status" value="1"/>
</dbReference>
<dbReference type="Pfam" id="PF08240">
    <property type="entry name" value="ADH_N"/>
    <property type="match status" value="1"/>
</dbReference>
<proteinExistence type="predicted"/>
<dbReference type="GO" id="GO:0016616">
    <property type="term" value="F:oxidoreductase activity, acting on the CH-OH group of donors, NAD or NADP as acceptor"/>
    <property type="evidence" value="ECO:0007669"/>
    <property type="project" value="InterPro"/>
</dbReference>
<keyword evidence="3" id="KW-0862">Zinc</keyword>
<feature type="domain" description="Enoyl reductase (ER)" evidence="5">
    <location>
        <begin position="14"/>
        <end position="342"/>
    </location>
</feature>
<dbReference type="InterPro" id="IPR013154">
    <property type="entry name" value="ADH-like_N"/>
</dbReference>
<dbReference type="InterPro" id="IPR036291">
    <property type="entry name" value="NAD(P)-bd_dom_sf"/>
</dbReference>
<accession>A0A6J6JZI6</accession>
<keyword evidence="4" id="KW-0560">Oxidoreductase</keyword>
<dbReference type="CDD" id="cd05283">
    <property type="entry name" value="CAD1"/>
    <property type="match status" value="1"/>
</dbReference>